<feature type="compositionally biased region" description="Low complexity" evidence="1">
    <location>
        <begin position="121"/>
        <end position="130"/>
    </location>
</feature>
<sequence>MSFSICSKLRHTPKTYSCNCTKRWFYKVLRQGGWINLIFILERPGTLQMANMVKSRETESVTNQGKKTKELSVKNIPGGCSSHTALFILGSSSIRSSSEGKLPHSHLSLSRPAPLPGDVCSSRPLSSSPESFDDNRL</sequence>
<gene>
    <name evidence="2" type="ORF">ILYODFUR_018478</name>
</gene>
<name>A0ABV0TXI1_9TELE</name>
<dbReference type="Proteomes" id="UP001482620">
    <property type="component" value="Unassembled WGS sequence"/>
</dbReference>
<organism evidence="2 3">
    <name type="scientific">Ilyodon furcidens</name>
    <name type="common">goldbreast splitfin</name>
    <dbReference type="NCBI Taxonomy" id="33524"/>
    <lineage>
        <taxon>Eukaryota</taxon>
        <taxon>Metazoa</taxon>
        <taxon>Chordata</taxon>
        <taxon>Craniata</taxon>
        <taxon>Vertebrata</taxon>
        <taxon>Euteleostomi</taxon>
        <taxon>Actinopterygii</taxon>
        <taxon>Neopterygii</taxon>
        <taxon>Teleostei</taxon>
        <taxon>Neoteleostei</taxon>
        <taxon>Acanthomorphata</taxon>
        <taxon>Ovalentaria</taxon>
        <taxon>Atherinomorphae</taxon>
        <taxon>Cyprinodontiformes</taxon>
        <taxon>Goodeidae</taxon>
        <taxon>Ilyodon</taxon>
    </lineage>
</organism>
<accession>A0ABV0TXI1</accession>
<comment type="caution">
    <text evidence="2">The sequence shown here is derived from an EMBL/GenBank/DDBJ whole genome shotgun (WGS) entry which is preliminary data.</text>
</comment>
<evidence type="ECO:0000313" key="2">
    <source>
        <dbReference type="EMBL" id="MEQ2236990.1"/>
    </source>
</evidence>
<evidence type="ECO:0000256" key="1">
    <source>
        <dbReference type="SAM" id="MobiDB-lite"/>
    </source>
</evidence>
<evidence type="ECO:0000313" key="3">
    <source>
        <dbReference type="Proteomes" id="UP001482620"/>
    </source>
</evidence>
<proteinExistence type="predicted"/>
<dbReference type="EMBL" id="JAHRIQ010048138">
    <property type="protein sequence ID" value="MEQ2236990.1"/>
    <property type="molecule type" value="Genomic_DNA"/>
</dbReference>
<protein>
    <submittedName>
        <fullName evidence="2">Uncharacterized protein</fullName>
    </submittedName>
</protein>
<keyword evidence="3" id="KW-1185">Reference proteome</keyword>
<reference evidence="2 3" key="1">
    <citation type="submission" date="2021-06" db="EMBL/GenBank/DDBJ databases">
        <authorList>
            <person name="Palmer J.M."/>
        </authorList>
    </citation>
    <scope>NUCLEOTIDE SEQUENCE [LARGE SCALE GENOMIC DNA]</scope>
    <source>
        <strain evidence="3">if_2019</strain>
        <tissue evidence="2">Muscle</tissue>
    </source>
</reference>
<feature type="region of interest" description="Disordered" evidence="1">
    <location>
        <begin position="95"/>
        <end position="137"/>
    </location>
</feature>